<dbReference type="AlphaFoldDB" id="A0A834IXN8"/>
<reference evidence="3" key="1">
    <citation type="submission" date="2020-08" db="EMBL/GenBank/DDBJ databases">
        <title>Genome sequencing and assembly of the red palm weevil Rhynchophorus ferrugineus.</title>
        <authorList>
            <person name="Dias G.B."/>
            <person name="Bergman C.M."/>
            <person name="Manee M."/>
        </authorList>
    </citation>
    <scope>NUCLEOTIDE SEQUENCE</scope>
    <source>
        <strain evidence="3">AA-2017</strain>
        <tissue evidence="3">Whole larva</tissue>
    </source>
</reference>
<gene>
    <name evidence="3" type="ORF">GWI33_001691</name>
</gene>
<proteinExistence type="predicted"/>
<name>A0A834IXN8_RHYFE</name>
<feature type="region of interest" description="Disordered" evidence="1">
    <location>
        <begin position="1"/>
        <end position="20"/>
    </location>
</feature>
<comment type="caution">
    <text evidence="3">The sequence shown here is derived from an EMBL/GenBank/DDBJ whole genome shotgun (WGS) entry which is preliminary data.</text>
</comment>
<dbReference type="Proteomes" id="UP000625711">
    <property type="component" value="Unassembled WGS sequence"/>
</dbReference>
<dbReference type="InterPro" id="IPR032734">
    <property type="entry name" value="DCAF15_WD40"/>
</dbReference>
<evidence type="ECO:0000313" key="4">
    <source>
        <dbReference type="Proteomes" id="UP000625711"/>
    </source>
</evidence>
<organism evidence="3 4">
    <name type="scientific">Rhynchophorus ferrugineus</name>
    <name type="common">Red palm weevil</name>
    <name type="synonym">Curculio ferrugineus</name>
    <dbReference type="NCBI Taxonomy" id="354439"/>
    <lineage>
        <taxon>Eukaryota</taxon>
        <taxon>Metazoa</taxon>
        <taxon>Ecdysozoa</taxon>
        <taxon>Arthropoda</taxon>
        <taxon>Hexapoda</taxon>
        <taxon>Insecta</taxon>
        <taxon>Pterygota</taxon>
        <taxon>Neoptera</taxon>
        <taxon>Endopterygota</taxon>
        <taxon>Coleoptera</taxon>
        <taxon>Polyphaga</taxon>
        <taxon>Cucujiformia</taxon>
        <taxon>Curculionidae</taxon>
        <taxon>Dryophthorinae</taxon>
        <taxon>Rhynchophorus</taxon>
    </lineage>
</organism>
<feature type="domain" description="DDB1- and CUL4-associated factor 15 WD40 repeat-containing" evidence="2">
    <location>
        <begin position="72"/>
        <end position="277"/>
    </location>
</feature>
<evidence type="ECO:0000313" key="3">
    <source>
        <dbReference type="EMBL" id="KAF7287328.1"/>
    </source>
</evidence>
<feature type="compositionally biased region" description="Acidic residues" evidence="1">
    <location>
        <begin position="1"/>
        <end position="12"/>
    </location>
</feature>
<dbReference type="OrthoDB" id="6354267at2759"/>
<evidence type="ECO:0000259" key="2">
    <source>
        <dbReference type="Pfam" id="PF14939"/>
    </source>
</evidence>
<dbReference type="InterPro" id="IPR047319">
    <property type="entry name" value="DCAF15_C"/>
</dbReference>
<keyword evidence="4" id="KW-1185">Reference proteome</keyword>
<dbReference type="PANTHER" id="PTHR28541:SF1">
    <property type="entry name" value="DDB1- AND CUL4-ASSOCIATED FACTOR 15"/>
    <property type="match status" value="1"/>
</dbReference>
<dbReference type="Pfam" id="PF14939">
    <property type="entry name" value="DCAF15_WD40"/>
    <property type="match status" value="1"/>
</dbReference>
<dbReference type="PANTHER" id="PTHR28541">
    <property type="entry name" value="DDB1- AND CUL4-ASSOCIATED FACTOR 15"/>
    <property type="match status" value="1"/>
</dbReference>
<evidence type="ECO:0000256" key="1">
    <source>
        <dbReference type="SAM" id="MobiDB-lite"/>
    </source>
</evidence>
<accession>A0A834IXN8</accession>
<dbReference type="GO" id="GO:0080008">
    <property type="term" value="C:Cul4-RING E3 ubiquitin ligase complex"/>
    <property type="evidence" value="ECO:0007669"/>
    <property type="project" value="TreeGrafter"/>
</dbReference>
<sequence>MASITSEDESSEDNLSFSSPKSNFSIVSDEITSEKPITNSNSTVFSKKPPNLATNILNRQLYGRFARTSKSKTEKVFKNVQHKCRYSLTSLIKDFDALGHIYMGFTLCGQYFLSYTEKVYEMPSRDQYSMYLFNTPYEYELYIWRFVPGYQLKFISKHKIFSHLKGDYVLDKIMFMQFPNDIHKVVCYGYDESHHPDLFHVSIVTLPSPASCIHCHESFPFNPGCMHQSWCMKHGFIIHYMFSMTQPAPAFNPNISLGFPDHLVVNTGHHIHILNVSTLDPTKANVTLTNFIKEEELNGKTSIPANFFNDTFSEVSESASDHFGCSSVVDAILEDFSEYDLESSEGNKPFHELNISCEPLNVTGKSYHNTLVQNIFDPRIKRLQNSSKEYVFSVPQTSVPQSQKPPEKSKIDKKIAEKAYEFIEENEKYEKISLFRKKRLADKKYEFSEDNTENIVPFHILRRERRYLYRSQGRSIKSPEFNSLFLSPRSSGWRSPMQSPNSRCGQFSPSGARHIYCTSVRNSPHHSKSPISPKEAARKVNVYSPSLDSDCSDSDSRLVLKTPINFATSNYNVDSRFNQNGLLIVDPKIETPKWIKKVVRRYSNGDFENSSLLSGQSRDDYNNPIEIPLLVQSLTDQQFDIVPECKMDHLTDRQIIVTQRSMDCEQFVQKRAQILCTEANLAFMYCEDYDIKIIYVCPLNENYWARFLFTWNITTDAFDVIDPETRDKLFLAKEQLNTPNVKFPKFTCNKVWVLSYDTSQTSKSYLRDSNNYFEICLGSQNMYPTRLFTPFDNFASDSDTE</sequence>
<dbReference type="EMBL" id="JAACXV010000014">
    <property type="protein sequence ID" value="KAF7287328.1"/>
    <property type="molecule type" value="Genomic_DNA"/>
</dbReference>
<protein>
    <recommendedName>
        <fullName evidence="2">DDB1- and CUL4-associated factor 15 WD40 repeat-containing domain-containing protein</fullName>
    </recommendedName>
</protein>
<dbReference type="InterPro" id="IPR038914">
    <property type="entry name" value="DCAF15"/>
</dbReference>
<dbReference type="CDD" id="cd20917">
    <property type="entry name" value="DCAF15-NTD"/>
    <property type="match status" value="1"/>
</dbReference>
<dbReference type="GO" id="GO:0016567">
    <property type="term" value="P:protein ubiquitination"/>
    <property type="evidence" value="ECO:0007669"/>
    <property type="project" value="InterPro"/>
</dbReference>
<dbReference type="CDD" id="cd20913">
    <property type="entry name" value="DCAF15-CTD"/>
    <property type="match status" value="1"/>
</dbReference>